<evidence type="ECO:0000313" key="2">
    <source>
        <dbReference type="Proteomes" id="UP000774000"/>
    </source>
</evidence>
<reference evidence="1" key="1">
    <citation type="submission" date="2021-01" db="EMBL/GenBank/DDBJ databases">
        <title>Genomic Encyclopedia of Type Strains, Phase IV (KMG-IV): sequencing the most valuable type-strain genomes for metagenomic binning, comparative biology and taxonomic classification.</title>
        <authorList>
            <person name="Goeker M."/>
        </authorList>
    </citation>
    <scope>NUCLEOTIDE SEQUENCE</scope>
    <source>
        <strain evidence="1">DSM 23230</strain>
    </source>
</reference>
<evidence type="ECO:0000313" key="1">
    <source>
        <dbReference type="EMBL" id="MBM7556014.1"/>
    </source>
</evidence>
<gene>
    <name evidence="1" type="ORF">JOC47_000848</name>
</gene>
<accession>A0A939BQ82</accession>
<dbReference type="Pfam" id="PF11385">
    <property type="entry name" value="DUF3189"/>
    <property type="match status" value="1"/>
</dbReference>
<dbReference type="Proteomes" id="UP000774000">
    <property type="component" value="Unassembled WGS sequence"/>
</dbReference>
<dbReference type="RefSeq" id="WP_204700718.1">
    <property type="nucleotide sequence ID" value="NZ_JAFBDQ010000003.1"/>
</dbReference>
<sequence>MKIIFYSSRDNKLAKWIAYSYLNYINSEQITKKIEDIFLEDDDLFKNNLCYLGNSSDNCQVIALGCYGQNNIILNLITALNNIYSIQEEVILINIDSIYNSSINLGLKAIDFKLQGLGFLLLKKGIIAERSKINKLVEEIKERIEID</sequence>
<dbReference type="InterPro" id="IPR021525">
    <property type="entry name" value="DUF3189"/>
</dbReference>
<comment type="caution">
    <text evidence="1">The sequence shown here is derived from an EMBL/GenBank/DDBJ whole genome shotgun (WGS) entry which is preliminary data.</text>
</comment>
<name>A0A939BQ82_9FIRM</name>
<protein>
    <submittedName>
        <fullName evidence="1">Uncharacterized protein</fullName>
    </submittedName>
</protein>
<proteinExistence type="predicted"/>
<keyword evidence="2" id="KW-1185">Reference proteome</keyword>
<dbReference type="EMBL" id="JAFBDQ010000003">
    <property type="protein sequence ID" value="MBM7556014.1"/>
    <property type="molecule type" value="Genomic_DNA"/>
</dbReference>
<organism evidence="1 2">
    <name type="scientific">Halanaerobacter jeridensis</name>
    <dbReference type="NCBI Taxonomy" id="706427"/>
    <lineage>
        <taxon>Bacteria</taxon>
        <taxon>Bacillati</taxon>
        <taxon>Bacillota</taxon>
        <taxon>Clostridia</taxon>
        <taxon>Halanaerobiales</taxon>
        <taxon>Halobacteroidaceae</taxon>
        <taxon>Halanaerobacter</taxon>
    </lineage>
</organism>
<dbReference type="AlphaFoldDB" id="A0A939BQ82"/>